<feature type="compositionally biased region" description="Polar residues" evidence="3">
    <location>
        <begin position="104"/>
        <end position="117"/>
    </location>
</feature>
<dbReference type="InterPro" id="IPR050994">
    <property type="entry name" value="At_inactive_RLKs"/>
</dbReference>
<dbReference type="FunFam" id="3.80.10.10:FF:000041">
    <property type="entry name" value="LRR receptor-like serine/threonine-protein kinase ERECTA"/>
    <property type="match status" value="1"/>
</dbReference>
<keyword evidence="4" id="KW-1133">Transmembrane helix</keyword>
<dbReference type="AlphaFoldDB" id="A0A9N8DQV9"/>
<keyword evidence="4" id="KW-0812">Transmembrane</keyword>
<dbReference type="PANTHER" id="PTHR48010:SF58">
    <property type="entry name" value="RECEPTOR PROTEIN KINASE-LIKE PROTEIN ZAR1"/>
    <property type="match status" value="1"/>
</dbReference>
<dbReference type="Gene3D" id="3.80.10.10">
    <property type="entry name" value="Ribonuclease Inhibitor"/>
    <property type="match status" value="3"/>
</dbReference>
<accession>A0A9N8DQV9</accession>
<dbReference type="Pfam" id="PF13855">
    <property type="entry name" value="LRR_8"/>
    <property type="match status" value="1"/>
</dbReference>
<feature type="compositionally biased region" description="Polar residues" evidence="3">
    <location>
        <begin position="231"/>
        <end position="248"/>
    </location>
</feature>
<sequence>MADEGEGATQPPPASPAEEGETAAAELAAPAQETETESAPAQESSAAPQQELSSESTPAPPDADAAAPPTPQTPSSSVASSTAPVPPQTPPSAAASVETAATSDQPKSSKSSAPKTGQNKPAAPAKPNQALPKIPRGGAGKKSTDSIAEDGSVHSMPSIYDLEWQHTVNATKAETSSKQGTKGFATAEGDAVDLGPMFAKRAKQDLRQVDQSVNIMEHNNNNSQFERDSLDSASQRSGRSAKSRTSVGRKSLVAPGRPHKFATRPSHVQIRRSDLITDESLIGVVEGRSGFQRSQQSRHKADVSNADAIDPSKKKQTALDRTRGLFVFLTKVFIVIGFIAYGVYLNLRFNEFAAAEKAGEATKTMSQFVDDGRSGEIKVEEMSPNNIDVITHNGDQVEVHMSHHPPSPAPPDLILGELASIVLRHEISLPEALNYDHEDAGGGTASTMMSPQRRALLWLAQSDALAIAEESRDIRFVRLLQRYSLAVFFYSVGGHYHPAAPRQVEQIVEHEVTRMEREVSNDDEREQRDYQGWQRKTKWMSDFSICDWYGIRCNDDDMVVSLNLTMNSLKGQLPMMELFQALRDSLKSFDVSHNQISGSLDLPTALSMKPWVQLEYFYVNDNQITGSPPFQWFDENPLLGINMARNLFSGELPNSGISNLEALKELYLSYNLLVGSLPRISNLPSLEILHLNNNLFVGSIPTEIFLLTSLVDLDVGTNSLTGSISIDLALMHNLEILSVENNAIGGHLPDRFNTLSNLKALNVSNNLFSGILPRSLSSVTDIESISLEQNKFSGIFPTSYAAMTKLESFLIQHNDLYGSIPTQFCHLKAGFFHLLKSLSRLEADCVREITCDCCDTCY</sequence>
<organism evidence="5 6">
    <name type="scientific">Seminavis robusta</name>
    <dbReference type="NCBI Taxonomy" id="568900"/>
    <lineage>
        <taxon>Eukaryota</taxon>
        <taxon>Sar</taxon>
        <taxon>Stramenopiles</taxon>
        <taxon>Ochrophyta</taxon>
        <taxon>Bacillariophyta</taxon>
        <taxon>Bacillariophyceae</taxon>
        <taxon>Bacillariophycidae</taxon>
        <taxon>Naviculales</taxon>
        <taxon>Naviculaceae</taxon>
        <taxon>Seminavis</taxon>
    </lineage>
</organism>
<evidence type="ECO:0000256" key="4">
    <source>
        <dbReference type="SAM" id="Phobius"/>
    </source>
</evidence>
<dbReference type="SMART" id="SM00365">
    <property type="entry name" value="LRR_SD22"/>
    <property type="match status" value="4"/>
</dbReference>
<proteinExistence type="predicted"/>
<dbReference type="GO" id="GO:0016301">
    <property type="term" value="F:kinase activity"/>
    <property type="evidence" value="ECO:0007669"/>
    <property type="project" value="UniProtKB-KW"/>
</dbReference>
<dbReference type="OrthoDB" id="1939111at2759"/>
<dbReference type="PANTHER" id="PTHR48010">
    <property type="entry name" value="OS05G0588300 PROTEIN"/>
    <property type="match status" value="1"/>
</dbReference>
<dbReference type="InterPro" id="IPR032675">
    <property type="entry name" value="LRR_dom_sf"/>
</dbReference>
<feature type="region of interest" description="Disordered" evidence="3">
    <location>
        <begin position="218"/>
        <end position="261"/>
    </location>
</feature>
<comment type="caution">
    <text evidence="5">The sequence shown here is derived from an EMBL/GenBank/DDBJ whole genome shotgun (WGS) entry which is preliminary data.</text>
</comment>
<keyword evidence="5" id="KW-0675">Receptor</keyword>
<name>A0A9N8DQV9_9STRA</name>
<dbReference type="SUPFAM" id="SSF52058">
    <property type="entry name" value="L domain-like"/>
    <property type="match status" value="1"/>
</dbReference>
<keyword evidence="2" id="KW-0677">Repeat</keyword>
<evidence type="ECO:0000313" key="6">
    <source>
        <dbReference type="Proteomes" id="UP001153069"/>
    </source>
</evidence>
<evidence type="ECO:0000256" key="2">
    <source>
        <dbReference type="ARBA" id="ARBA00022737"/>
    </source>
</evidence>
<keyword evidence="1" id="KW-0433">Leucine-rich repeat</keyword>
<keyword evidence="6" id="KW-1185">Reference proteome</keyword>
<dbReference type="EMBL" id="CAICTM010000283">
    <property type="protein sequence ID" value="CAB9506916.1"/>
    <property type="molecule type" value="Genomic_DNA"/>
</dbReference>
<keyword evidence="5" id="KW-0808">Transferase</keyword>
<feature type="compositionally biased region" description="Low complexity" evidence="3">
    <location>
        <begin position="22"/>
        <end position="83"/>
    </location>
</feature>
<feature type="transmembrane region" description="Helical" evidence="4">
    <location>
        <begin position="324"/>
        <end position="344"/>
    </location>
</feature>
<keyword evidence="4" id="KW-0472">Membrane</keyword>
<feature type="compositionally biased region" description="Low complexity" evidence="3">
    <location>
        <begin position="91"/>
        <end position="103"/>
    </location>
</feature>
<dbReference type="InterPro" id="IPR003591">
    <property type="entry name" value="Leu-rich_rpt_typical-subtyp"/>
</dbReference>
<evidence type="ECO:0000313" key="5">
    <source>
        <dbReference type="EMBL" id="CAB9506916.1"/>
    </source>
</evidence>
<evidence type="ECO:0000256" key="3">
    <source>
        <dbReference type="SAM" id="MobiDB-lite"/>
    </source>
</evidence>
<feature type="region of interest" description="Disordered" evidence="3">
    <location>
        <begin position="1"/>
        <end position="154"/>
    </location>
</feature>
<dbReference type="Proteomes" id="UP001153069">
    <property type="component" value="Unassembled WGS sequence"/>
</dbReference>
<reference evidence="5" key="1">
    <citation type="submission" date="2020-06" db="EMBL/GenBank/DDBJ databases">
        <authorList>
            <consortium name="Plant Systems Biology data submission"/>
        </authorList>
    </citation>
    <scope>NUCLEOTIDE SEQUENCE</scope>
    <source>
        <strain evidence="5">D6</strain>
    </source>
</reference>
<gene>
    <name evidence="5" type="ORF">SEMRO_284_G107970.1</name>
</gene>
<keyword evidence="5" id="KW-0418">Kinase</keyword>
<evidence type="ECO:0000256" key="1">
    <source>
        <dbReference type="ARBA" id="ARBA00022614"/>
    </source>
</evidence>
<dbReference type="InterPro" id="IPR001611">
    <property type="entry name" value="Leu-rich_rpt"/>
</dbReference>
<feature type="compositionally biased region" description="Low complexity" evidence="3">
    <location>
        <begin position="118"/>
        <end position="133"/>
    </location>
</feature>
<dbReference type="SMART" id="SM00369">
    <property type="entry name" value="LRR_TYP"/>
    <property type="match status" value="4"/>
</dbReference>
<protein>
    <submittedName>
        <fullName evidence="5">LRR receptor-like serine threonine-protein kinase At4g08850-like</fullName>
    </submittedName>
</protein>